<evidence type="ECO:0000313" key="12">
    <source>
        <dbReference type="EMBL" id="KAB1440518.1"/>
    </source>
</evidence>
<evidence type="ECO:0000313" key="13">
    <source>
        <dbReference type="Proteomes" id="UP000461768"/>
    </source>
</evidence>
<dbReference type="GO" id="GO:0016020">
    <property type="term" value="C:membrane"/>
    <property type="evidence" value="ECO:0007669"/>
    <property type="project" value="InterPro"/>
</dbReference>
<feature type="transmembrane region" description="Helical" evidence="10">
    <location>
        <begin position="58"/>
        <end position="79"/>
    </location>
</feature>
<gene>
    <name evidence="12" type="ORF">F7O84_01415</name>
</gene>
<dbReference type="Proteomes" id="UP000461768">
    <property type="component" value="Unassembled WGS sequence"/>
</dbReference>
<evidence type="ECO:0000256" key="5">
    <source>
        <dbReference type="ARBA" id="ARBA00022741"/>
    </source>
</evidence>
<evidence type="ECO:0000256" key="8">
    <source>
        <dbReference type="ARBA" id="ARBA00023012"/>
    </source>
</evidence>
<dbReference type="EMBL" id="WAGX01000003">
    <property type="protein sequence ID" value="KAB1440518.1"/>
    <property type="molecule type" value="Genomic_DNA"/>
</dbReference>
<comment type="catalytic activity">
    <reaction evidence="1">
        <text>ATP + protein L-histidine = ADP + protein N-phospho-L-histidine.</text>
        <dbReference type="EC" id="2.7.13.3"/>
    </reaction>
</comment>
<dbReference type="InterPro" id="IPR011712">
    <property type="entry name" value="Sig_transdc_His_kin_sub3_dim/P"/>
</dbReference>
<dbReference type="EC" id="2.7.13.3" evidence="2"/>
<keyword evidence="4" id="KW-0808">Transferase</keyword>
<proteinExistence type="predicted"/>
<dbReference type="InterPro" id="IPR036890">
    <property type="entry name" value="HATPase_C_sf"/>
</dbReference>
<keyword evidence="7" id="KW-0067">ATP-binding</keyword>
<evidence type="ECO:0000256" key="7">
    <source>
        <dbReference type="ARBA" id="ARBA00022840"/>
    </source>
</evidence>
<keyword evidence="13" id="KW-1185">Reference proteome</keyword>
<sequence length="372" mass="43350">MDRGDIMAIIIDKIIIFFICLFSFLFLSVNRSSVIIVLIAVTVSSLCYYFRLKKVNTIFLIFYCGLCVLNPLFCIFLPLMLYDMALLQLKVLAILSIFLFLSYWHDNTIYHIGISLFALLLSYIMQDRTNRYTRLQEEYKKLRDTSQELNLYLSKKNKMLIENQNYEIHLATLQERNRIAREIHDNVGHMLSRSILQVGALLTLSKEDTLSQSLIMLKDTLNEAMNSIRKSIHGLYDDSIDLKANIQGIIEQFQDYKIEFDYDMSEGVSKEVKYCFIMIIKEALSNTAKHSNANKIEIIIREHPVFYQLLIRDNGTKKSQNDAGIGIESMKTRVLNLNGNISIDQRNGFKIFISIPKKNKVKKERVYEDRNR</sequence>
<dbReference type="SUPFAM" id="SSF55874">
    <property type="entry name" value="ATPase domain of HSP90 chaperone/DNA topoisomerase II/histidine kinase"/>
    <property type="match status" value="1"/>
</dbReference>
<dbReference type="OrthoDB" id="9781904at2"/>
<feature type="transmembrane region" description="Helical" evidence="10">
    <location>
        <begin position="109"/>
        <end position="125"/>
    </location>
</feature>
<reference evidence="12 13" key="2">
    <citation type="submission" date="2020-02" db="EMBL/GenBank/DDBJ databases">
        <title>Candidatus Galacturonibacter soehngenii shows hetero-acetogenic catabolism of galacturonic acid but lacks a canonical carbon monoxide dehydrogenase/acetyl-CoA synthase complex.</title>
        <authorList>
            <person name="Diender M."/>
            <person name="Stouten G.R."/>
            <person name="Petersen J.F."/>
            <person name="Nielsen P.H."/>
            <person name="Dueholm M.S."/>
            <person name="Pronk J.T."/>
            <person name="Van Loosdrecht M.C.M."/>
        </authorList>
    </citation>
    <scope>NUCLEOTIDE SEQUENCE [LARGE SCALE GENOMIC DNA]</scope>
    <source>
        <strain evidence="12">GalUA</strain>
    </source>
</reference>
<keyword evidence="9" id="KW-0175">Coiled coil</keyword>
<dbReference type="Gene3D" id="3.30.565.10">
    <property type="entry name" value="Histidine kinase-like ATPase, C-terminal domain"/>
    <property type="match status" value="1"/>
</dbReference>
<feature type="coiled-coil region" evidence="9">
    <location>
        <begin position="125"/>
        <end position="176"/>
    </location>
</feature>
<dbReference type="PANTHER" id="PTHR24421:SF10">
    <property type="entry name" value="NITRATE_NITRITE SENSOR PROTEIN NARQ"/>
    <property type="match status" value="1"/>
</dbReference>
<evidence type="ECO:0000256" key="4">
    <source>
        <dbReference type="ARBA" id="ARBA00022679"/>
    </source>
</evidence>
<keyword evidence="6 12" id="KW-0418">Kinase</keyword>
<dbReference type="PANTHER" id="PTHR24421">
    <property type="entry name" value="NITRATE/NITRITE SENSOR PROTEIN NARX-RELATED"/>
    <property type="match status" value="1"/>
</dbReference>
<keyword evidence="5" id="KW-0547">Nucleotide-binding</keyword>
<reference evidence="12 13" key="1">
    <citation type="submission" date="2019-09" db="EMBL/GenBank/DDBJ databases">
        <authorList>
            <person name="Valk L.C."/>
        </authorList>
    </citation>
    <scope>NUCLEOTIDE SEQUENCE [LARGE SCALE GENOMIC DNA]</scope>
    <source>
        <strain evidence="12">GalUA</strain>
    </source>
</reference>
<keyword evidence="10" id="KW-0812">Transmembrane</keyword>
<evidence type="ECO:0000256" key="10">
    <source>
        <dbReference type="SAM" id="Phobius"/>
    </source>
</evidence>
<keyword evidence="10" id="KW-1133">Transmembrane helix</keyword>
<dbReference type="GO" id="GO:0005524">
    <property type="term" value="F:ATP binding"/>
    <property type="evidence" value="ECO:0007669"/>
    <property type="project" value="UniProtKB-KW"/>
</dbReference>
<feature type="transmembrane region" description="Helical" evidence="10">
    <location>
        <begin position="34"/>
        <end position="52"/>
    </location>
</feature>
<evidence type="ECO:0000256" key="3">
    <source>
        <dbReference type="ARBA" id="ARBA00022553"/>
    </source>
</evidence>
<keyword evidence="8" id="KW-0902">Two-component regulatory system</keyword>
<dbReference type="AlphaFoldDB" id="A0A7V7QP70"/>
<protein>
    <recommendedName>
        <fullName evidence="2">histidine kinase</fullName>
        <ecNumber evidence="2">2.7.13.3</ecNumber>
    </recommendedName>
</protein>
<dbReference type="GO" id="GO:0046983">
    <property type="term" value="F:protein dimerization activity"/>
    <property type="evidence" value="ECO:0007669"/>
    <property type="project" value="InterPro"/>
</dbReference>
<evidence type="ECO:0000256" key="6">
    <source>
        <dbReference type="ARBA" id="ARBA00022777"/>
    </source>
</evidence>
<keyword evidence="10" id="KW-0472">Membrane</keyword>
<dbReference type="InterPro" id="IPR050482">
    <property type="entry name" value="Sensor_HK_TwoCompSys"/>
</dbReference>
<comment type="caution">
    <text evidence="12">The sequence shown here is derived from an EMBL/GenBank/DDBJ whole genome shotgun (WGS) entry which is preliminary data.</text>
</comment>
<dbReference type="CDD" id="cd16917">
    <property type="entry name" value="HATPase_UhpB-NarQ-NarX-like"/>
    <property type="match status" value="1"/>
</dbReference>
<keyword evidence="3" id="KW-0597">Phosphoprotein</keyword>
<name>A0A7V7QP70_9FIRM</name>
<dbReference type="GO" id="GO:0000155">
    <property type="term" value="F:phosphorelay sensor kinase activity"/>
    <property type="evidence" value="ECO:0007669"/>
    <property type="project" value="InterPro"/>
</dbReference>
<evidence type="ECO:0000259" key="11">
    <source>
        <dbReference type="Pfam" id="PF07730"/>
    </source>
</evidence>
<dbReference type="Gene3D" id="1.20.5.1930">
    <property type="match status" value="1"/>
</dbReference>
<evidence type="ECO:0000256" key="9">
    <source>
        <dbReference type="SAM" id="Coils"/>
    </source>
</evidence>
<evidence type="ECO:0000256" key="1">
    <source>
        <dbReference type="ARBA" id="ARBA00000085"/>
    </source>
</evidence>
<feature type="transmembrane region" description="Helical" evidence="10">
    <location>
        <begin position="6"/>
        <end position="27"/>
    </location>
</feature>
<accession>A0A7V7QP70</accession>
<organism evidence="12 13">
    <name type="scientific">Candidatus Galacturonatibacter soehngenii</name>
    <dbReference type="NCBI Taxonomy" id="2307010"/>
    <lineage>
        <taxon>Bacteria</taxon>
        <taxon>Bacillati</taxon>
        <taxon>Bacillota</taxon>
        <taxon>Clostridia</taxon>
        <taxon>Lachnospirales</taxon>
        <taxon>Lachnospiraceae</taxon>
        <taxon>Candidatus Galacturonatibacter</taxon>
    </lineage>
</organism>
<dbReference type="Pfam" id="PF07730">
    <property type="entry name" value="HisKA_3"/>
    <property type="match status" value="1"/>
</dbReference>
<feature type="domain" description="Signal transduction histidine kinase subgroup 3 dimerisation and phosphoacceptor" evidence="11">
    <location>
        <begin position="175"/>
        <end position="236"/>
    </location>
</feature>
<evidence type="ECO:0000256" key="2">
    <source>
        <dbReference type="ARBA" id="ARBA00012438"/>
    </source>
</evidence>